<gene>
    <name evidence="1" type="ORF">F0562_026245</name>
</gene>
<dbReference type="Gene3D" id="2.120.10.80">
    <property type="entry name" value="Kelch-type beta propeller"/>
    <property type="match status" value="1"/>
</dbReference>
<sequence length="294" mass="33922">MATRCGGIDGSESNRGIRKYDVCIRGHRTAGRGDDSEGNRLYGVNFSSSSEMEKTKKSERGWKQATSMLNRRFSAAAASMDGKIYVFGGCSRETWQTDLWAEVFNPVEDQWKPLSKHYPSLEITSLAKADFFVVIPDTDSKKILVGCCSGSLLYSYDAVDHSWEEKYEKFYTFYSFSKPVAYNNTLYWLGYEKIHAYDLNLKQSFAVTWNDQQNSPHWDNWIDHELLAKHEKDLNGELLAKINHDGMVQFLKHTTRELIVHVDSPIQRYKQSLLHYMGQWNFTIHSRVSTVPQL</sequence>
<name>A0A5J5B8P6_9ASTE</name>
<dbReference type="PANTHER" id="PTHR24414">
    <property type="entry name" value="F-BOX/KELCH-REPEAT PROTEIN SKIP4"/>
    <property type="match status" value="1"/>
</dbReference>
<accession>A0A5J5B8P6</accession>
<dbReference type="InterPro" id="IPR015915">
    <property type="entry name" value="Kelch-typ_b-propeller"/>
</dbReference>
<proteinExistence type="predicted"/>
<dbReference type="Proteomes" id="UP000325577">
    <property type="component" value="Linkage Group LG14"/>
</dbReference>
<organism evidence="1 2">
    <name type="scientific">Nyssa sinensis</name>
    <dbReference type="NCBI Taxonomy" id="561372"/>
    <lineage>
        <taxon>Eukaryota</taxon>
        <taxon>Viridiplantae</taxon>
        <taxon>Streptophyta</taxon>
        <taxon>Embryophyta</taxon>
        <taxon>Tracheophyta</taxon>
        <taxon>Spermatophyta</taxon>
        <taxon>Magnoliopsida</taxon>
        <taxon>eudicotyledons</taxon>
        <taxon>Gunneridae</taxon>
        <taxon>Pentapetalae</taxon>
        <taxon>asterids</taxon>
        <taxon>Cornales</taxon>
        <taxon>Nyssaceae</taxon>
        <taxon>Nyssa</taxon>
    </lineage>
</organism>
<dbReference type="PANTHER" id="PTHR24414:SF23">
    <property type="entry name" value="F-BOX_KELCH-REPEAT PROTEIN SKIP6"/>
    <property type="match status" value="1"/>
</dbReference>
<dbReference type="EMBL" id="CM018037">
    <property type="protein sequence ID" value="KAA8539553.1"/>
    <property type="molecule type" value="Genomic_DNA"/>
</dbReference>
<dbReference type="InterPro" id="IPR050354">
    <property type="entry name" value="F-box/kelch-repeat_ARATH"/>
</dbReference>
<dbReference type="AlphaFoldDB" id="A0A5J5B8P6"/>
<evidence type="ECO:0000313" key="1">
    <source>
        <dbReference type="EMBL" id="KAA8539553.1"/>
    </source>
</evidence>
<keyword evidence="2" id="KW-1185">Reference proteome</keyword>
<dbReference type="Pfam" id="PF01344">
    <property type="entry name" value="Kelch_1"/>
    <property type="match status" value="1"/>
</dbReference>
<dbReference type="OrthoDB" id="45365at2759"/>
<dbReference type="InterPro" id="IPR006652">
    <property type="entry name" value="Kelch_1"/>
</dbReference>
<reference evidence="1 2" key="1">
    <citation type="submission" date="2019-09" db="EMBL/GenBank/DDBJ databases">
        <title>A chromosome-level genome assembly of the Chinese tupelo Nyssa sinensis.</title>
        <authorList>
            <person name="Yang X."/>
            <person name="Kang M."/>
            <person name="Yang Y."/>
            <person name="Xiong H."/>
            <person name="Wang M."/>
            <person name="Zhang Z."/>
            <person name="Wang Z."/>
            <person name="Wu H."/>
            <person name="Ma T."/>
            <person name="Liu J."/>
            <person name="Xi Z."/>
        </authorList>
    </citation>
    <scope>NUCLEOTIDE SEQUENCE [LARGE SCALE GENOMIC DNA]</scope>
    <source>
        <strain evidence="1">J267</strain>
        <tissue evidence="1">Leaf</tissue>
    </source>
</reference>
<dbReference type="SUPFAM" id="SSF117281">
    <property type="entry name" value="Kelch motif"/>
    <property type="match status" value="1"/>
</dbReference>
<protein>
    <submittedName>
        <fullName evidence="1">Uncharacterized protein</fullName>
    </submittedName>
</protein>
<evidence type="ECO:0000313" key="2">
    <source>
        <dbReference type="Proteomes" id="UP000325577"/>
    </source>
</evidence>